<evidence type="ECO:0000259" key="11">
    <source>
        <dbReference type="PROSITE" id="PS51030"/>
    </source>
</evidence>
<dbReference type="Proteomes" id="UP000230233">
    <property type="component" value="Chromosome V"/>
</dbReference>
<dbReference type="OrthoDB" id="5813357at2759"/>
<dbReference type="Gene3D" id="3.30.50.10">
    <property type="entry name" value="Erythroid Transcription Factor GATA-1, subunit A"/>
    <property type="match status" value="1"/>
</dbReference>
<dbReference type="Gene3D" id="1.10.565.10">
    <property type="entry name" value="Retinoid X Receptor"/>
    <property type="match status" value="1"/>
</dbReference>
<evidence type="ECO:0000256" key="4">
    <source>
        <dbReference type="ARBA" id="ARBA00022833"/>
    </source>
</evidence>
<dbReference type="PROSITE" id="PS00031">
    <property type="entry name" value="NUCLEAR_REC_DBD_1"/>
    <property type="match status" value="1"/>
</dbReference>
<dbReference type="SMART" id="SM00430">
    <property type="entry name" value="HOLI"/>
    <property type="match status" value="1"/>
</dbReference>
<comment type="similarity">
    <text evidence="1 10">Belongs to the nuclear hormone receptor family.</text>
</comment>
<comment type="caution">
    <text evidence="13">The sequence shown here is derived from an EMBL/GenBank/DDBJ whole genome shotgun (WGS) entry which is preliminary data.</text>
</comment>
<dbReference type="PANTHER" id="PTHR45680">
    <property type="entry name" value="NUCLEAR HORMONE RECEPTOR FAMILY"/>
    <property type="match status" value="1"/>
</dbReference>
<dbReference type="AlphaFoldDB" id="A0A2G5TD98"/>
<dbReference type="GO" id="GO:0043565">
    <property type="term" value="F:sequence-specific DNA binding"/>
    <property type="evidence" value="ECO:0007669"/>
    <property type="project" value="InterPro"/>
</dbReference>
<evidence type="ECO:0000256" key="9">
    <source>
        <dbReference type="ARBA" id="ARBA00023242"/>
    </source>
</evidence>
<dbReference type="Pfam" id="PF00104">
    <property type="entry name" value="Hormone_recep"/>
    <property type="match status" value="1"/>
</dbReference>
<dbReference type="GO" id="GO:0008270">
    <property type="term" value="F:zinc ion binding"/>
    <property type="evidence" value="ECO:0007669"/>
    <property type="project" value="UniProtKB-KW"/>
</dbReference>
<evidence type="ECO:0000256" key="7">
    <source>
        <dbReference type="ARBA" id="ARBA00023163"/>
    </source>
</evidence>
<keyword evidence="14" id="KW-1185">Reference proteome</keyword>
<keyword evidence="7 10" id="KW-0804">Transcription</keyword>
<evidence type="ECO:0000256" key="8">
    <source>
        <dbReference type="ARBA" id="ARBA00023170"/>
    </source>
</evidence>
<dbReference type="EMBL" id="PDUG01000005">
    <property type="protein sequence ID" value="PIC25240.1"/>
    <property type="molecule type" value="Genomic_DNA"/>
</dbReference>
<dbReference type="GO" id="GO:0005634">
    <property type="term" value="C:nucleus"/>
    <property type="evidence" value="ECO:0007669"/>
    <property type="project" value="UniProtKB-SubCell"/>
</dbReference>
<dbReference type="PANTHER" id="PTHR45680:SF18">
    <property type="entry name" value="NUCLEAR HORMONE RECEPTOR FAMILY-RELATED"/>
    <property type="match status" value="1"/>
</dbReference>
<accession>A0A2G5TD98</accession>
<keyword evidence="5 10" id="KW-0805">Transcription regulation</keyword>
<evidence type="ECO:0000256" key="10">
    <source>
        <dbReference type="RuleBase" id="RU004334"/>
    </source>
</evidence>
<organism evidence="13 14">
    <name type="scientific">Caenorhabditis nigoni</name>
    <dbReference type="NCBI Taxonomy" id="1611254"/>
    <lineage>
        <taxon>Eukaryota</taxon>
        <taxon>Metazoa</taxon>
        <taxon>Ecdysozoa</taxon>
        <taxon>Nematoda</taxon>
        <taxon>Chromadorea</taxon>
        <taxon>Rhabditida</taxon>
        <taxon>Rhabditina</taxon>
        <taxon>Rhabditomorpha</taxon>
        <taxon>Rhabditoidea</taxon>
        <taxon>Rhabditidae</taxon>
        <taxon>Peloderinae</taxon>
        <taxon>Caenorhabditis</taxon>
    </lineage>
</organism>
<evidence type="ECO:0000256" key="3">
    <source>
        <dbReference type="ARBA" id="ARBA00022771"/>
    </source>
</evidence>
<dbReference type="GO" id="GO:0003700">
    <property type="term" value="F:DNA-binding transcription factor activity"/>
    <property type="evidence" value="ECO:0007669"/>
    <property type="project" value="InterPro"/>
</dbReference>
<name>A0A2G5TD98_9PELO</name>
<evidence type="ECO:0000313" key="13">
    <source>
        <dbReference type="EMBL" id="PIC25240.1"/>
    </source>
</evidence>
<dbReference type="InterPro" id="IPR013088">
    <property type="entry name" value="Znf_NHR/GATA"/>
</dbReference>
<keyword evidence="8 10" id="KW-0675">Receptor</keyword>
<reference evidence="14" key="1">
    <citation type="submission" date="2017-10" db="EMBL/GenBank/DDBJ databases">
        <title>Rapid genome shrinkage in a self-fertile nematode reveals novel sperm competition proteins.</title>
        <authorList>
            <person name="Yin D."/>
            <person name="Schwarz E.M."/>
            <person name="Thomas C.G."/>
            <person name="Felde R.L."/>
            <person name="Korf I.F."/>
            <person name="Cutter A.D."/>
            <person name="Schartner C.M."/>
            <person name="Ralston E.J."/>
            <person name="Meyer B.J."/>
            <person name="Haag E.S."/>
        </authorList>
    </citation>
    <scope>NUCLEOTIDE SEQUENCE [LARGE SCALE GENOMIC DNA]</scope>
    <source>
        <strain evidence="14">JU1422</strain>
    </source>
</reference>
<evidence type="ECO:0000256" key="2">
    <source>
        <dbReference type="ARBA" id="ARBA00022723"/>
    </source>
</evidence>
<protein>
    <recommendedName>
        <fullName evidence="15">Nuclear receptor domain-containing protein</fullName>
    </recommendedName>
</protein>
<feature type="domain" description="Nuclear receptor" evidence="11">
    <location>
        <begin position="12"/>
        <end position="88"/>
    </location>
</feature>
<dbReference type="PRINTS" id="PR00047">
    <property type="entry name" value="STROIDFINGER"/>
</dbReference>
<dbReference type="SMART" id="SM00399">
    <property type="entry name" value="ZnF_C4"/>
    <property type="match status" value="1"/>
</dbReference>
<feature type="domain" description="NR LBD" evidence="12">
    <location>
        <begin position="159"/>
        <end position="413"/>
    </location>
</feature>
<evidence type="ECO:0000313" key="14">
    <source>
        <dbReference type="Proteomes" id="UP000230233"/>
    </source>
</evidence>
<dbReference type="SUPFAM" id="SSF48508">
    <property type="entry name" value="Nuclear receptor ligand-binding domain"/>
    <property type="match status" value="1"/>
</dbReference>
<evidence type="ECO:0000256" key="1">
    <source>
        <dbReference type="ARBA" id="ARBA00005993"/>
    </source>
</evidence>
<keyword evidence="3 10" id="KW-0863">Zinc-finger</keyword>
<dbReference type="Pfam" id="PF00105">
    <property type="entry name" value="zf-C4"/>
    <property type="match status" value="1"/>
</dbReference>
<evidence type="ECO:0000259" key="12">
    <source>
        <dbReference type="PROSITE" id="PS51843"/>
    </source>
</evidence>
<dbReference type="InterPro" id="IPR051152">
    <property type="entry name" value="C.elegans_Orphan_NR"/>
</dbReference>
<keyword evidence="9 10" id="KW-0539">Nucleus</keyword>
<dbReference type="InterPro" id="IPR001628">
    <property type="entry name" value="Znf_hrmn_rcpt"/>
</dbReference>
<evidence type="ECO:0008006" key="15">
    <source>
        <dbReference type="Google" id="ProtNLM"/>
    </source>
</evidence>
<gene>
    <name evidence="13" type="primary">Cnig_chr_V.g18249</name>
    <name evidence="13" type="ORF">B9Z55_018249</name>
</gene>
<dbReference type="InterPro" id="IPR000536">
    <property type="entry name" value="Nucl_hrmn_rcpt_lig-bd"/>
</dbReference>
<proteinExistence type="inferred from homology"/>
<dbReference type="SUPFAM" id="SSF57716">
    <property type="entry name" value="Glucocorticoid receptor-like (DNA-binding domain)"/>
    <property type="match status" value="1"/>
</dbReference>
<sequence>MQIARYQNSFEFFSCQVCKNPAHGKHFGAITCRACAAFFRRSGTISKSVYRCGQNNNCEILRNGRFACKKCKLRKCLKVGMDDKKFIFGRDLISATEDFMRNSRKSTIINLPETIEHLSGRPLFVIYMDPKPLSPNEKSFINIQYLIDEGIKVMDFGSEKPIFAENCLKKLAVGLRIVRDGAKNGEIGKLRKIGKVEAIGIWERDFLAVAKWLSFFSEFEQLPRSMKISLLKSIWHVWTRLEKLALTAESRKNEKCQRNEIMLDKNSFYDQEEFEVDISWCTKYPKEKLKFFFDEPHHWMDFSIIDSLIALDPTDIELVYMMCQLCFQYAGKRHQGEILETCEKFLDLLANDLHDYYTNDVKCTRYLGRVNQMMRINNMIQEDIRGRRVKRELAETFQIFCTELSHPEMFEDT</sequence>
<dbReference type="PROSITE" id="PS51030">
    <property type="entry name" value="NUCLEAR_REC_DBD_2"/>
    <property type="match status" value="1"/>
</dbReference>
<evidence type="ECO:0000256" key="6">
    <source>
        <dbReference type="ARBA" id="ARBA00023125"/>
    </source>
</evidence>
<comment type="subcellular location">
    <subcellularLocation>
        <location evidence="10">Nucleus</location>
    </subcellularLocation>
</comment>
<evidence type="ECO:0000256" key="5">
    <source>
        <dbReference type="ARBA" id="ARBA00023015"/>
    </source>
</evidence>
<dbReference type="InterPro" id="IPR035500">
    <property type="entry name" value="NHR-like_dom_sf"/>
</dbReference>
<keyword evidence="4 10" id="KW-0862">Zinc</keyword>
<dbReference type="STRING" id="1611254.A0A2G5TD98"/>
<keyword evidence="6 10" id="KW-0238">DNA-binding</keyword>
<keyword evidence="2 10" id="KW-0479">Metal-binding</keyword>
<dbReference type="PROSITE" id="PS51843">
    <property type="entry name" value="NR_LBD"/>
    <property type="match status" value="1"/>
</dbReference>